<dbReference type="AlphaFoldDB" id="A0A4U1BZF1"/>
<dbReference type="Proteomes" id="UP000308181">
    <property type="component" value="Unassembled WGS sequence"/>
</dbReference>
<gene>
    <name evidence="1" type="ORF">FA046_05945</name>
</gene>
<reference evidence="1 2" key="1">
    <citation type="submission" date="2019-04" db="EMBL/GenBank/DDBJ databases">
        <title>Pedobacter sp. AR-3-17 sp. nov., isolated from Arctic soil.</title>
        <authorList>
            <person name="Dahal R.H."/>
            <person name="Kim D.-U."/>
        </authorList>
    </citation>
    <scope>NUCLEOTIDE SEQUENCE [LARGE SCALE GENOMIC DNA]</scope>
    <source>
        <strain evidence="1 2">AR-3-17</strain>
    </source>
</reference>
<accession>A0A4U1BZF1</accession>
<evidence type="ECO:0000313" key="1">
    <source>
        <dbReference type="EMBL" id="TKB98658.1"/>
    </source>
</evidence>
<dbReference type="EMBL" id="SWBP01000002">
    <property type="protein sequence ID" value="TKB98658.1"/>
    <property type="molecule type" value="Genomic_DNA"/>
</dbReference>
<evidence type="ECO:0000313" key="2">
    <source>
        <dbReference type="Proteomes" id="UP000308181"/>
    </source>
</evidence>
<proteinExistence type="predicted"/>
<sequence>MYTEAKKLHLIEEVLKIKSDITLDAVENFLKHAVKSVKKNKKESSFSEFSGIWSKGEASEIEQIITESCEIINPDDWK</sequence>
<name>A0A4U1BZF1_9SPHI</name>
<organism evidence="1 2">
    <name type="scientific">Pedobacter cryophilus</name>
    <dbReference type="NCBI Taxonomy" id="2571271"/>
    <lineage>
        <taxon>Bacteria</taxon>
        <taxon>Pseudomonadati</taxon>
        <taxon>Bacteroidota</taxon>
        <taxon>Sphingobacteriia</taxon>
        <taxon>Sphingobacteriales</taxon>
        <taxon>Sphingobacteriaceae</taxon>
        <taxon>Pedobacter</taxon>
    </lineage>
</organism>
<protein>
    <submittedName>
        <fullName evidence="1">Uncharacterized protein</fullName>
    </submittedName>
</protein>
<dbReference type="OrthoDB" id="770446at2"/>
<keyword evidence="2" id="KW-1185">Reference proteome</keyword>
<dbReference type="RefSeq" id="WP_136825474.1">
    <property type="nucleotide sequence ID" value="NZ_SWBP01000002.1"/>
</dbReference>
<comment type="caution">
    <text evidence="1">The sequence shown here is derived from an EMBL/GenBank/DDBJ whole genome shotgun (WGS) entry which is preliminary data.</text>
</comment>